<comment type="caution">
    <text evidence="1">The sequence shown here is derived from an EMBL/GenBank/DDBJ whole genome shotgun (WGS) entry which is preliminary data.</text>
</comment>
<evidence type="ECO:0000313" key="3">
    <source>
        <dbReference type="Proteomes" id="UP000887013"/>
    </source>
</evidence>
<accession>A0A8X6NPE5</accession>
<dbReference type="Proteomes" id="UP000887013">
    <property type="component" value="Unassembled WGS sequence"/>
</dbReference>
<name>A0A8X6NPE5_NEPPI</name>
<protein>
    <submittedName>
        <fullName evidence="1">Uncharacterized protein</fullName>
    </submittedName>
</protein>
<dbReference type="AlphaFoldDB" id="A0A8X6NPE5"/>
<keyword evidence="3" id="KW-1185">Reference proteome</keyword>
<organism evidence="1 3">
    <name type="scientific">Nephila pilipes</name>
    <name type="common">Giant wood spider</name>
    <name type="synonym">Nephila maculata</name>
    <dbReference type="NCBI Taxonomy" id="299642"/>
    <lineage>
        <taxon>Eukaryota</taxon>
        <taxon>Metazoa</taxon>
        <taxon>Ecdysozoa</taxon>
        <taxon>Arthropoda</taxon>
        <taxon>Chelicerata</taxon>
        <taxon>Arachnida</taxon>
        <taxon>Araneae</taxon>
        <taxon>Araneomorphae</taxon>
        <taxon>Entelegynae</taxon>
        <taxon>Araneoidea</taxon>
        <taxon>Nephilidae</taxon>
        <taxon>Nephila</taxon>
    </lineage>
</organism>
<proteinExistence type="predicted"/>
<evidence type="ECO:0000313" key="1">
    <source>
        <dbReference type="EMBL" id="GFT24576.1"/>
    </source>
</evidence>
<evidence type="ECO:0000313" key="2">
    <source>
        <dbReference type="EMBL" id="GFT83078.1"/>
    </source>
</evidence>
<gene>
    <name evidence="2" type="ORF">NPIL_112171</name>
    <name evidence="1" type="ORF">NPIL_117141</name>
</gene>
<dbReference type="EMBL" id="BMAW01119116">
    <property type="protein sequence ID" value="GFT83078.1"/>
    <property type="molecule type" value="Genomic_DNA"/>
</dbReference>
<reference evidence="1" key="1">
    <citation type="submission" date="2020-08" db="EMBL/GenBank/DDBJ databases">
        <title>Multicomponent nature underlies the extraordinary mechanical properties of spider dragline silk.</title>
        <authorList>
            <person name="Kono N."/>
            <person name="Nakamura H."/>
            <person name="Mori M."/>
            <person name="Yoshida Y."/>
            <person name="Ohtoshi R."/>
            <person name="Malay A.D."/>
            <person name="Moran D.A.P."/>
            <person name="Tomita M."/>
            <person name="Numata K."/>
            <person name="Arakawa K."/>
        </authorList>
    </citation>
    <scope>NUCLEOTIDE SEQUENCE</scope>
</reference>
<sequence>MNVTATHVEMEALAWIPIMDLYATVLRIGKFQPRTSLADPTVTICDRSPRASWTKKCSLPLLWGKSVTRERKINAYVGLVRIFPVSRGKGYLSRSIPVYMCIELC</sequence>
<dbReference type="EMBL" id="BMAW01060103">
    <property type="protein sequence ID" value="GFT24576.1"/>
    <property type="molecule type" value="Genomic_DNA"/>
</dbReference>